<dbReference type="EMBL" id="BARW01022055">
    <property type="protein sequence ID" value="GAI95088.1"/>
    <property type="molecule type" value="Genomic_DNA"/>
</dbReference>
<dbReference type="AlphaFoldDB" id="X1SQ77"/>
<proteinExistence type="predicted"/>
<protein>
    <submittedName>
        <fullName evidence="1">Uncharacterized protein</fullName>
    </submittedName>
</protein>
<organism evidence="1">
    <name type="scientific">marine sediment metagenome</name>
    <dbReference type="NCBI Taxonomy" id="412755"/>
    <lineage>
        <taxon>unclassified sequences</taxon>
        <taxon>metagenomes</taxon>
        <taxon>ecological metagenomes</taxon>
    </lineage>
</organism>
<gene>
    <name evidence="1" type="ORF">S12H4_36924</name>
</gene>
<sequence>MTNWLTLNKEQQINLFIQAGAETGLPPFAIEKDAWVTLVLRLLFTSELSKY</sequence>
<feature type="non-terminal residue" evidence="1">
    <location>
        <position position="51"/>
    </location>
</feature>
<reference evidence="1" key="1">
    <citation type="journal article" date="2014" name="Front. Microbiol.">
        <title>High frequency of phylogenetically diverse reductive dehalogenase-homologous genes in deep subseafloor sedimentary metagenomes.</title>
        <authorList>
            <person name="Kawai M."/>
            <person name="Futagami T."/>
            <person name="Toyoda A."/>
            <person name="Takaki Y."/>
            <person name="Nishi S."/>
            <person name="Hori S."/>
            <person name="Arai W."/>
            <person name="Tsubouchi T."/>
            <person name="Morono Y."/>
            <person name="Uchiyama I."/>
            <person name="Ito T."/>
            <person name="Fujiyama A."/>
            <person name="Inagaki F."/>
            <person name="Takami H."/>
        </authorList>
    </citation>
    <scope>NUCLEOTIDE SEQUENCE</scope>
    <source>
        <strain evidence="1">Expedition CK06-06</strain>
    </source>
</reference>
<comment type="caution">
    <text evidence="1">The sequence shown here is derived from an EMBL/GenBank/DDBJ whole genome shotgun (WGS) entry which is preliminary data.</text>
</comment>
<accession>X1SQ77</accession>
<name>X1SQ77_9ZZZZ</name>
<evidence type="ECO:0000313" key="1">
    <source>
        <dbReference type="EMBL" id="GAI95088.1"/>
    </source>
</evidence>